<name>A0A396JMM2_MEDTR</name>
<accession>A0A396JMM2</accession>
<dbReference type="Gramene" id="rna1000">
    <property type="protein sequence ID" value="RHN77535.1"/>
    <property type="gene ID" value="gene1000"/>
</dbReference>
<dbReference type="Proteomes" id="UP000265566">
    <property type="component" value="Chromosome 1"/>
</dbReference>
<dbReference type="EMBL" id="PSQE01000001">
    <property type="protein sequence ID" value="RHN77535.1"/>
    <property type="molecule type" value="Genomic_DNA"/>
</dbReference>
<sequence>MMDPHIMQHQLLAYVRYTLLLTLSWYCLAFKPKTVENVYHKT</sequence>
<dbReference type="AlphaFoldDB" id="A0A396JMM2"/>
<evidence type="ECO:0000313" key="1">
    <source>
        <dbReference type="EMBL" id="RHN77535.1"/>
    </source>
</evidence>
<gene>
    <name evidence="1" type="ORF">MtrunA17_Chr1g0155841</name>
</gene>
<evidence type="ECO:0000313" key="2">
    <source>
        <dbReference type="Proteomes" id="UP000265566"/>
    </source>
</evidence>
<comment type="caution">
    <text evidence="1">The sequence shown here is derived from an EMBL/GenBank/DDBJ whole genome shotgun (WGS) entry which is preliminary data.</text>
</comment>
<protein>
    <submittedName>
        <fullName evidence="1">Uncharacterized protein</fullName>
    </submittedName>
</protein>
<reference evidence="2" key="1">
    <citation type="journal article" date="2018" name="Nat. Plants">
        <title>Whole-genome landscape of Medicago truncatula symbiotic genes.</title>
        <authorList>
            <person name="Pecrix Y."/>
            <person name="Staton S.E."/>
            <person name="Sallet E."/>
            <person name="Lelandais-Briere C."/>
            <person name="Moreau S."/>
            <person name="Carrere S."/>
            <person name="Blein T."/>
            <person name="Jardinaud M.F."/>
            <person name="Latrasse D."/>
            <person name="Zouine M."/>
            <person name="Zahm M."/>
            <person name="Kreplak J."/>
            <person name="Mayjonade B."/>
            <person name="Satge C."/>
            <person name="Perez M."/>
            <person name="Cauet S."/>
            <person name="Marande W."/>
            <person name="Chantry-Darmon C."/>
            <person name="Lopez-Roques C."/>
            <person name="Bouchez O."/>
            <person name="Berard A."/>
            <person name="Debelle F."/>
            <person name="Munos S."/>
            <person name="Bendahmane A."/>
            <person name="Berges H."/>
            <person name="Niebel A."/>
            <person name="Buitink J."/>
            <person name="Frugier F."/>
            <person name="Benhamed M."/>
            <person name="Crespi M."/>
            <person name="Gouzy J."/>
            <person name="Gamas P."/>
        </authorList>
    </citation>
    <scope>NUCLEOTIDE SEQUENCE [LARGE SCALE GENOMIC DNA]</scope>
    <source>
        <strain evidence="2">cv. Jemalong A17</strain>
    </source>
</reference>
<organism evidence="1 2">
    <name type="scientific">Medicago truncatula</name>
    <name type="common">Barrel medic</name>
    <name type="synonym">Medicago tribuloides</name>
    <dbReference type="NCBI Taxonomy" id="3880"/>
    <lineage>
        <taxon>Eukaryota</taxon>
        <taxon>Viridiplantae</taxon>
        <taxon>Streptophyta</taxon>
        <taxon>Embryophyta</taxon>
        <taxon>Tracheophyta</taxon>
        <taxon>Spermatophyta</taxon>
        <taxon>Magnoliopsida</taxon>
        <taxon>eudicotyledons</taxon>
        <taxon>Gunneridae</taxon>
        <taxon>Pentapetalae</taxon>
        <taxon>rosids</taxon>
        <taxon>fabids</taxon>
        <taxon>Fabales</taxon>
        <taxon>Fabaceae</taxon>
        <taxon>Papilionoideae</taxon>
        <taxon>50 kb inversion clade</taxon>
        <taxon>NPAAA clade</taxon>
        <taxon>Hologalegina</taxon>
        <taxon>IRL clade</taxon>
        <taxon>Trifolieae</taxon>
        <taxon>Medicago</taxon>
    </lineage>
</organism>
<proteinExistence type="predicted"/>